<sequence length="508" mass="53977">MAVPTGAATAPSPRPPRKRGGRRRTLLPVVAALAVLGPLGWMWQASLLPDSYSVMDMGYRDEGRNQGSGAVPAQGHEGHHGPAARSVATLTEPSTAPADVRVDLTARKEPFRLASGQMVEGYTLNGSSPGPVITAEQGQLVEVRLVNESVPDGVTLHWHGVDVPNAVDGVAGVTQDAVPVGGEHVYRFRADQRGSYWYHSHQVSHEQVQRGLLGALVVTPPGGLPGTTVDELALVHIYDGVRTVNGRPGETRVDAAPGTRVRVRVVNTDNGPMPVWVSGAAFRVVAVDGTDVREPGEVRDLSVEVTGGARADLEVEVPAGQAARVELGGAALLLGQGDPPRSVRPTGKLDMLTYGTPAALGFDPSAADRSFEYVIGRAPGFLDGWPGLWWTVNGHMYPDVPMFVVADGDVVRMRVENRSGESHPMHLHGHHAVVLARDGVPATGSPWWVDSLEVGDGESYDIAFVADNPGIWMDHCHNLPHAAEGLVAHLMYEGVTVPYRVGGVNEPE</sequence>
<keyword evidence="3" id="KW-0186">Copper</keyword>
<organism evidence="8 9">
    <name type="scientific">Pseudonocardia aurantiaca</name>
    <dbReference type="NCBI Taxonomy" id="75290"/>
    <lineage>
        <taxon>Bacteria</taxon>
        <taxon>Bacillati</taxon>
        <taxon>Actinomycetota</taxon>
        <taxon>Actinomycetes</taxon>
        <taxon>Pseudonocardiales</taxon>
        <taxon>Pseudonocardiaceae</taxon>
        <taxon>Pseudonocardia</taxon>
    </lineage>
</organism>
<feature type="region of interest" description="Disordered" evidence="4">
    <location>
        <begin position="1"/>
        <end position="23"/>
    </location>
</feature>
<proteinExistence type="predicted"/>
<dbReference type="Pfam" id="PF07731">
    <property type="entry name" value="Cu-oxidase_2"/>
    <property type="match status" value="1"/>
</dbReference>
<dbReference type="SUPFAM" id="SSF49503">
    <property type="entry name" value="Cupredoxins"/>
    <property type="match status" value="3"/>
</dbReference>
<dbReference type="Proteomes" id="UP001597145">
    <property type="component" value="Unassembled WGS sequence"/>
</dbReference>
<keyword evidence="1" id="KW-0479">Metal-binding</keyword>
<reference evidence="9" key="1">
    <citation type="journal article" date="2019" name="Int. J. Syst. Evol. Microbiol.">
        <title>The Global Catalogue of Microorganisms (GCM) 10K type strain sequencing project: providing services to taxonomists for standard genome sequencing and annotation.</title>
        <authorList>
            <consortium name="The Broad Institute Genomics Platform"/>
            <consortium name="The Broad Institute Genome Sequencing Center for Infectious Disease"/>
            <person name="Wu L."/>
            <person name="Ma J."/>
        </authorList>
    </citation>
    <scope>NUCLEOTIDE SEQUENCE [LARGE SCALE GENOMIC DNA]</scope>
    <source>
        <strain evidence="9">JCM 12165</strain>
    </source>
</reference>
<evidence type="ECO:0000259" key="6">
    <source>
        <dbReference type="Pfam" id="PF07731"/>
    </source>
</evidence>
<dbReference type="InterPro" id="IPR011706">
    <property type="entry name" value="Cu-oxidase_C"/>
</dbReference>
<dbReference type="CDD" id="cd04202">
    <property type="entry name" value="CuRO_D2_2dMcoN_like"/>
    <property type="match status" value="1"/>
</dbReference>
<keyword evidence="5" id="KW-1133">Transmembrane helix</keyword>
<keyword evidence="2" id="KW-0560">Oxidoreductase</keyword>
<evidence type="ECO:0000256" key="5">
    <source>
        <dbReference type="SAM" id="Phobius"/>
    </source>
</evidence>
<comment type="caution">
    <text evidence="8">The sequence shown here is derived from an EMBL/GenBank/DDBJ whole genome shotgun (WGS) entry which is preliminary data.</text>
</comment>
<keyword evidence="5" id="KW-0472">Membrane</keyword>
<evidence type="ECO:0000256" key="2">
    <source>
        <dbReference type="ARBA" id="ARBA00023002"/>
    </source>
</evidence>
<feature type="region of interest" description="Disordered" evidence="4">
    <location>
        <begin position="63"/>
        <end position="88"/>
    </location>
</feature>
<dbReference type="InterPro" id="IPR008972">
    <property type="entry name" value="Cupredoxin"/>
</dbReference>
<keyword evidence="9" id="KW-1185">Reference proteome</keyword>
<dbReference type="RefSeq" id="WP_343974608.1">
    <property type="nucleotide sequence ID" value="NZ_BAAAJG010000007.1"/>
</dbReference>
<evidence type="ECO:0000256" key="4">
    <source>
        <dbReference type="SAM" id="MobiDB-lite"/>
    </source>
</evidence>
<keyword evidence="5" id="KW-0812">Transmembrane</keyword>
<evidence type="ECO:0000256" key="1">
    <source>
        <dbReference type="ARBA" id="ARBA00022723"/>
    </source>
</evidence>
<evidence type="ECO:0000256" key="3">
    <source>
        <dbReference type="ARBA" id="ARBA00023008"/>
    </source>
</evidence>
<feature type="transmembrane region" description="Helical" evidence="5">
    <location>
        <begin position="25"/>
        <end position="43"/>
    </location>
</feature>
<gene>
    <name evidence="8" type="ORF">ACFSCY_21330</name>
</gene>
<evidence type="ECO:0000313" key="8">
    <source>
        <dbReference type="EMBL" id="MFD1531978.1"/>
    </source>
</evidence>
<feature type="domain" description="Plastocyanin-like" evidence="6">
    <location>
        <begin position="391"/>
        <end position="491"/>
    </location>
</feature>
<dbReference type="PROSITE" id="PS00080">
    <property type="entry name" value="MULTICOPPER_OXIDASE2"/>
    <property type="match status" value="1"/>
</dbReference>
<name>A0ABW4FMX5_9PSEU</name>
<evidence type="ECO:0000313" key="9">
    <source>
        <dbReference type="Proteomes" id="UP001597145"/>
    </source>
</evidence>
<dbReference type="EMBL" id="JBHUCP010000016">
    <property type="protein sequence ID" value="MFD1531978.1"/>
    <property type="molecule type" value="Genomic_DNA"/>
</dbReference>
<dbReference type="InterPro" id="IPR011707">
    <property type="entry name" value="Cu-oxidase-like_N"/>
</dbReference>
<dbReference type="Pfam" id="PF07732">
    <property type="entry name" value="Cu-oxidase_3"/>
    <property type="match status" value="1"/>
</dbReference>
<dbReference type="PANTHER" id="PTHR11709">
    <property type="entry name" value="MULTI-COPPER OXIDASE"/>
    <property type="match status" value="1"/>
</dbReference>
<accession>A0ABW4FMX5</accession>
<dbReference type="InterPro" id="IPR002355">
    <property type="entry name" value="Cu_oxidase_Cu_BS"/>
</dbReference>
<dbReference type="Gene3D" id="2.60.40.420">
    <property type="entry name" value="Cupredoxins - blue copper proteins"/>
    <property type="match status" value="2"/>
</dbReference>
<protein>
    <submittedName>
        <fullName evidence="8">Multicopper oxidase family protein</fullName>
    </submittedName>
</protein>
<feature type="domain" description="Plastocyanin-like" evidence="7">
    <location>
        <begin position="115"/>
        <end position="221"/>
    </location>
</feature>
<evidence type="ECO:0000259" key="7">
    <source>
        <dbReference type="Pfam" id="PF07732"/>
    </source>
</evidence>
<dbReference type="PANTHER" id="PTHR11709:SF394">
    <property type="entry name" value="FI03373P-RELATED"/>
    <property type="match status" value="1"/>
</dbReference>
<dbReference type="InterPro" id="IPR045087">
    <property type="entry name" value="Cu-oxidase_fam"/>
</dbReference>